<dbReference type="OrthoDB" id="1768387at2"/>
<evidence type="ECO:0000313" key="4">
    <source>
        <dbReference type="Proteomes" id="UP000284868"/>
    </source>
</evidence>
<dbReference type="Proteomes" id="UP000753219">
    <property type="component" value="Unassembled WGS sequence"/>
</dbReference>
<dbReference type="EMBL" id="JAGZMZ010000022">
    <property type="protein sequence ID" value="MBS4884707.1"/>
    <property type="molecule type" value="Genomic_DNA"/>
</dbReference>
<dbReference type="Proteomes" id="UP000284868">
    <property type="component" value="Unassembled WGS sequence"/>
</dbReference>
<dbReference type="EMBL" id="QRPK01000016">
    <property type="protein sequence ID" value="RHM12287.1"/>
    <property type="molecule type" value="Genomic_DNA"/>
</dbReference>
<keyword evidence="1" id="KW-0472">Membrane</keyword>
<organism evidence="3 4">
    <name type="scientific">Amedibacillus dolichus</name>
    <dbReference type="NCBI Taxonomy" id="31971"/>
    <lineage>
        <taxon>Bacteria</taxon>
        <taxon>Bacillati</taxon>
        <taxon>Bacillota</taxon>
        <taxon>Erysipelotrichia</taxon>
        <taxon>Erysipelotrichales</taxon>
        <taxon>Erysipelotrichaceae</taxon>
        <taxon>Amedibacillus</taxon>
    </lineage>
</organism>
<reference evidence="3 4" key="1">
    <citation type="submission" date="2018-08" db="EMBL/GenBank/DDBJ databases">
        <title>A genome reference for cultivated species of the human gut microbiota.</title>
        <authorList>
            <person name="Zou Y."/>
            <person name="Xue W."/>
            <person name="Luo G."/>
        </authorList>
    </citation>
    <scope>NUCLEOTIDE SEQUENCE [LARGE SCALE GENOMIC DNA]</scope>
    <source>
        <strain evidence="3 4">AF35-6BH</strain>
    </source>
</reference>
<accession>A0A415PHW8</accession>
<keyword evidence="1" id="KW-1133">Transmembrane helix</keyword>
<dbReference type="GeneID" id="92793344"/>
<dbReference type="RefSeq" id="WP_004799325.1">
    <property type="nucleotide sequence ID" value="NZ_CABKNA010000004.1"/>
</dbReference>
<gene>
    <name evidence="3" type="ORF">DWZ83_04570</name>
    <name evidence="2" type="ORF">KHZ85_08070</name>
</gene>
<dbReference type="NCBIfam" id="TIGR02532">
    <property type="entry name" value="IV_pilin_GFxxxE"/>
    <property type="match status" value="1"/>
</dbReference>
<keyword evidence="1" id="KW-0812">Transmembrane</keyword>
<protein>
    <submittedName>
        <fullName evidence="3">Prepilin-type N-terminal cleavage/methylation domain-containing protein</fullName>
    </submittedName>
</protein>
<dbReference type="Pfam" id="PF07963">
    <property type="entry name" value="N_methyl"/>
    <property type="match status" value="1"/>
</dbReference>
<reference evidence="2" key="2">
    <citation type="submission" date="2021-02" db="EMBL/GenBank/DDBJ databases">
        <title>Infant gut strain persistence is associated with maternal origin, phylogeny, and functional potential including surface adhesion and iron acquisition.</title>
        <authorList>
            <person name="Lou Y.C."/>
        </authorList>
    </citation>
    <scope>NUCLEOTIDE SEQUENCE</scope>
    <source>
        <strain evidence="2">L3_108_103G1_dasL3_108_103G1_concoct_2</strain>
    </source>
</reference>
<evidence type="ECO:0000256" key="1">
    <source>
        <dbReference type="SAM" id="Phobius"/>
    </source>
</evidence>
<feature type="transmembrane region" description="Helical" evidence="1">
    <location>
        <begin position="12"/>
        <end position="33"/>
    </location>
</feature>
<proteinExistence type="predicted"/>
<dbReference type="AlphaFoldDB" id="A0A415PHW8"/>
<keyword evidence="4" id="KW-1185">Reference proteome</keyword>
<name>A0A415PHW8_9FIRM</name>
<evidence type="ECO:0000313" key="2">
    <source>
        <dbReference type="EMBL" id="MBS4884707.1"/>
    </source>
</evidence>
<evidence type="ECO:0000313" key="3">
    <source>
        <dbReference type="EMBL" id="RHM12287.1"/>
    </source>
</evidence>
<dbReference type="InterPro" id="IPR012902">
    <property type="entry name" value="N_methyl_site"/>
</dbReference>
<comment type="caution">
    <text evidence="3">The sequence shown here is derived from an EMBL/GenBank/DDBJ whole genome shotgun (WGS) entry which is preliminary data.</text>
</comment>
<sequence length="130" mass="15486">MNRKGYTLLEMLVAMFCIAISLLLLTGILKPLLSIQEPSYISEDILGIRQLRLLLAQSYHLQVDEDKLTFRYHGNEAKLLLHNHRLVRQEGYIIYLKDLDAIHFKQKGNQIYLYWRREQDEKHALLTYRE</sequence>